<dbReference type="Gene3D" id="3.20.19.10">
    <property type="entry name" value="Aconitase, domain 4"/>
    <property type="match status" value="1"/>
</dbReference>
<evidence type="ECO:0000256" key="3">
    <source>
        <dbReference type="ARBA" id="ARBA00022723"/>
    </source>
</evidence>
<evidence type="ECO:0000259" key="7">
    <source>
        <dbReference type="Pfam" id="PF00330"/>
    </source>
</evidence>
<evidence type="ECO:0000259" key="8">
    <source>
        <dbReference type="Pfam" id="PF00694"/>
    </source>
</evidence>
<comment type="similarity">
    <text evidence="1">Belongs to the LeuD family. LeuD type 2 subfamily.</text>
</comment>
<dbReference type="Pfam" id="PF00694">
    <property type="entry name" value="Aconitase_C"/>
    <property type="match status" value="1"/>
</dbReference>
<dbReference type="InterPro" id="IPR015928">
    <property type="entry name" value="Aconitase/3IPM_dehydase_swvl"/>
</dbReference>
<dbReference type="AlphaFoldDB" id="A0A8D4UV25"/>
<accession>A0A8D4UV25</accession>
<comment type="subunit">
    <text evidence="2">Monomer.</text>
</comment>
<evidence type="ECO:0000256" key="2">
    <source>
        <dbReference type="ARBA" id="ARBA00011245"/>
    </source>
</evidence>
<keyword evidence="5" id="KW-0411">Iron-sulfur</keyword>
<dbReference type="EMBL" id="AP019697">
    <property type="protein sequence ID" value="BBK25512.1"/>
    <property type="molecule type" value="Genomic_DNA"/>
</dbReference>
<dbReference type="KEGG" id="dho:Dia5BBH33_14470"/>
<dbReference type="InterPro" id="IPR033940">
    <property type="entry name" value="IPMI_Swivel"/>
</dbReference>
<dbReference type="InterPro" id="IPR015931">
    <property type="entry name" value="Acnase/IPM_dHydase_lsu_aba_1/3"/>
</dbReference>
<dbReference type="GO" id="GO:0016836">
    <property type="term" value="F:hydro-lyase activity"/>
    <property type="evidence" value="ECO:0007669"/>
    <property type="project" value="InterPro"/>
</dbReference>
<dbReference type="InterPro" id="IPR001030">
    <property type="entry name" value="Acoase/IPM_deHydtase_lsu_aba"/>
</dbReference>
<evidence type="ECO:0000313" key="9">
    <source>
        <dbReference type="EMBL" id="BBK25512.1"/>
    </source>
</evidence>
<evidence type="ECO:0000256" key="1">
    <source>
        <dbReference type="ARBA" id="ARBA00009869"/>
    </source>
</evidence>
<dbReference type="PANTHER" id="PTHR43345:SF2">
    <property type="entry name" value="3-ISOPROPYLMALATE DEHYDRATASE SMALL SUBUNIT 1"/>
    <property type="match status" value="1"/>
</dbReference>
<keyword evidence="6" id="KW-0456">Lyase</keyword>
<dbReference type="InterPro" id="IPR036008">
    <property type="entry name" value="Aconitase_4Fe-4S_dom"/>
</dbReference>
<evidence type="ECO:0000313" key="10">
    <source>
        <dbReference type="Proteomes" id="UP000320585"/>
    </source>
</evidence>
<dbReference type="RefSeq" id="WP_198419600.1">
    <property type="nucleotide sequence ID" value="NZ_AP019697.1"/>
</dbReference>
<reference evidence="10" key="1">
    <citation type="submission" date="2019-05" db="EMBL/GenBank/DDBJ databases">
        <title>Complete genome sequencing of Dialister sp. strain 5BBH33.</title>
        <authorList>
            <person name="Sakamoto M."/>
            <person name="Murakami T."/>
            <person name="Mori H."/>
        </authorList>
    </citation>
    <scope>NUCLEOTIDE SEQUENCE [LARGE SCALE GENOMIC DNA]</scope>
    <source>
        <strain evidence="10">5BBH33</strain>
    </source>
</reference>
<keyword evidence="3" id="KW-0479">Metal-binding</keyword>
<sequence length="556" mass="61183">MKIKTYEADVVVLNEEKGFAALKKAAESGRKLWDTEKIRVVIDKKVPPNSPEESKRQQEVLALARKLDIPHAYGRGMAFHLLVEESLPEGFIAVSGDPDVYVMGAFGGKGYCLDEEGLEEVLLTGSFSIQEGGVFNVFLSTKETRYDRFFREGYRPCNYDKAYALSKKIPQGMPVCISGELQEFRKEELAVMCMAAGRASGCTAFVKENVQGSHIRIQYVPSVVIHEGKEISQKGRIPISAVFIGGAQGGFLEDIKHAADIIRGEHVSDGVRLSVAPATAEVYKKAADLGYIKDIMDAGGIFLNQCADPSYEAKAGKGEILLTNDNKDYGDEIEAAVFHVSTERAANAAVRGYIGAEFLKRKRQEEAEAPVLFEEKAEESEKPALGTKSLSADPILAFSGRVWKFGDDIDTDIIIPTQHLSYPSWDEIKKHMFELLRPELAEEVREGDVLVAGNNFGCGSSREQAAEVLSESGIRCIIAKSFARIFFRNAVNNGILPIECAALFDDVEEGDTVIVVPNEYILCKGKKYPIPKVRGDLLSLIMDGGLVKHVQKERGR</sequence>
<evidence type="ECO:0000256" key="6">
    <source>
        <dbReference type="ARBA" id="ARBA00023239"/>
    </source>
</evidence>
<dbReference type="InterPro" id="IPR000573">
    <property type="entry name" value="AconitaseA/IPMdHydase_ssu_swvl"/>
</dbReference>
<protein>
    <recommendedName>
        <fullName evidence="11">3-isopropylmalate dehydratase</fullName>
    </recommendedName>
</protein>
<evidence type="ECO:0008006" key="11">
    <source>
        <dbReference type="Google" id="ProtNLM"/>
    </source>
</evidence>
<evidence type="ECO:0000256" key="4">
    <source>
        <dbReference type="ARBA" id="ARBA00023004"/>
    </source>
</evidence>
<dbReference type="SUPFAM" id="SSF53732">
    <property type="entry name" value="Aconitase iron-sulfur domain"/>
    <property type="match status" value="1"/>
</dbReference>
<evidence type="ECO:0000256" key="5">
    <source>
        <dbReference type="ARBA" id="ARBA00023014"/>
    </source>
</evidence>
<dbReference type="GO" id="GO:0046872">
    <property type="term" value="F:metal ion binding"/>
    <property type="evidence" value="ECO:0007669"/>
    <property type="project" value="UniProtKB-KW"/>
</dbReference>
<feature type="domain" description="Aconitase A/isopropylmalate dehydratase small subunit swivel" evidence="8">
    <location>
        <begin position="446"/>
        <end position="501"/>
    </location>
</feature>
<dbReference type="InterPro" id="IPR011827">
    <property type="entry name" value="LeuD_type2/HacB/DmdB"/>
</dbReference>
<feature type="domain" description="Aconitase/3-isopropylmalate dehydratase large subunit alpha/beta/alpha" evidence="7">
    <location>
        <begin position="233"/>
        <end position="304"/>
    </location>
</feature>
<dbReference type="Pfam" id="PF00330">
    <property type="entry name" value="Aconitase"/>
    <property type="match status" value="1"/>
</dbReference>
<dbReference type="Proteomes" id="UP000320585">
    <property type="component" value="Chromosome"/>
</dbReference>
<dbReference type="Gene3D" id="3.30.499.10">
    <property type="entry name" value="Aconitase, domain 3"/>
    <property type="match status" value="2"/>
</dbReference>
<dbReference type="InterPro" id="IPR050075">
    <property type="entry name" value="LeuD"/>
</dbReference>
<dbReference type="GO" id="GO:0051536">
    <property type="term" value="F:iron-sulfur cluster binding"/>
    <property type="evidence" value="ECO:0007669"/>
    <property type="project" value="UniProtKB-KW"/>
</dbReference>
<organism evidence="9 10">
    <name type="scientific">Dialister hominis</name>
    <dbReference type="NCBI Taxonomy" id="2582419"/>
    <lineage>
        <taxon>Bacteria</taxon>
        <taxon>Bacillati</taxon>
        <taxon>Bacillota</taxon>
        <taxon>Negativicutes</taxon>
        <taxon>Veillonellales</taxon>
        <taxon>Veillonellaceae</taxon>
        <taxon>Dialister</taxon>
    </lineage>
</organism>
<dbReference type="CDD" id="cd01577">
    <property type="entry name" value="IPMI_Swivel"/>
    <property type="match status" value="1"/>
</dbReference>
<dbReference type="PANTHER" id="PTHR43345">
    <property type="entry name" value="3-ISOPROPYLMALATE DEHYDRATASE SMALL SUBUNIT 2-RELATED-RELATED"/>
    <property type="match status" value="1"/>
</dbReference>
<keyword evidence="4" id="KW-0408">Iron</keyword>
<name>A0A8D4UV25_9FIRM</name>
<keyword evidence="10" id="KW-1185">Reference proteome</keyword>
<dbReference type="SUPFAM" id="SSF52016">
    <property type="entry name" value="LeuD/IlvD-like"/>
    <property type="match status" value="1"/>
</dbReference>
<dbReference type="NCBIfam" id="TIGR02087">
    <property type="entry name" value="LEUD_arch"/>
    <property type="match status" value="1"/>
</dbReference>
<gene>
    <name evidence="9" type="ORF">Dia5BBH33_14470</name>
</gene>
<proteinExistence type="inferred from homology"/>
<dbReference type="GeneID" id="92717442"/>